<evidence type="ECO:0000256" key="1">
    <source>
        <dbReference type="ARBA" id="ARBA00022723"/>
    </source>
</evidence>
<evidence type="ECO:0000256" key="2">
    <source>
        <dbReference type="ARBA" id="ARBA00022833"/>
    </source>
</evidence>
<dbReference type="STRING" id="418985.A0A1V9XJL3"/>
<dbReference type="GO" id="GO:0004674">
    <property type="term" value="F:protein serine/threonine kinase activity"/>
    <property type="evidence" value="ECO:0007669"/>
    <property type="project" value="TreeGrafter"/>
</dbReference>
<dbReference type="PANTHER" id="PTHR44329:SF253">
    <property type="entry name" value="KINASE SUPPRESSOR OF RAS 2"/>
    <property type="match status" value="1"/>
</dbReference>
<keyword evidence="2" id="KW-0862">Zinc</keyword>
<dbReference type="SUPFAM" id="SSF57889">
    <property type="entry name" value="Cysteine-rich domain"/>
    <property type="match status" value="1"/>
</dbReference>
<dbReference type="InterPro" id="IPR011009">
    <property type="entry name" value="Kinase-like_dom_sf"/>
</dbReference>
<gene>
    <name evidence="6" type="ORF">BIW11_09606</name>
</gene>
<dbReference type="Gene3D" id="1.10.510.10">
    <property type="entry name" value="Transferase(Phosphotransferase) domain 1"/>
    <property type="match status" value="1"/>
</dbReference>
<evidence type="ECO:0000313" key="6">
    <source>
        <dbReference type="EMBL" id="OQR73646.1"/>
    </source>
</evidence>
<sequence>MSSVSVNNRRMPHSEPSSPVMDYSKDYVVEPMLPRLQRRLSATKKCRTCHKIVYFTGIRCKHCGYIAHEACADATPHVCGGELLRRRRQQTAFLFTPEAILAASTCTGGPASAPVSPKSPKSPMSPTEFLKTAFSWMKGTKKSAPIVASVPACPSTSAEGAANESKDDRSATWSSPERPPSIVAEPTLASEDSDSAVSEWCIPAKDLQFAKRLRHGRENDIFEGRWHGAVSIYTFKRSQELWSQVNRLMQVRHENCSLFMGACIERNNLAIVTSPRNGPLVAEANGQLTLDEKLSVALQVAQGMGYLHAKGIVHGKLNASNVVLEKRRAKICLLDQSFPEVDKDRQGYGCLPKDTLAYWAPELVKKIHVNGAKVSSRHPSTRASDVYAFGSFLFELFAGQKPFAGTSAEAMLYKIGNGLTTDLENFTTEIPRPIRELIARCWSVVPQDRPTFQQVSAFFQKNTLACSALHRRHSSSTPSRLERVGLCR</sequence>
<comment type="caution">
    <text evidence="6">The sequence shown here is derived from an EMBL/GenBank/DDBJ whole genome shotgun (WGS) entry which is preliminary data.</text>
</comment>
<dbReference type="Pfam" id="PF07714">
    <property type="entry name" value="PK_Tyr_Ser-Thr"/>
    <property type="match status" value="1"/>
</dbReference>
<dbReference type="GO" id="GO:0046872">
    <property type="term" value="F:metal ion binding"/>
    <property type="evidence" value="ECO:0007669"/>
    <property type="project" value="UniProtKB-KW"/>
</dbReference>
<evidence type="ECO:0000259" key="4">
    <source>
        <dbReference type="PROSITE" id="PS50011"/>
    </source>
</evidence>
<keyword evidence="7" id="KW-1185">Reference proteome</keyword>
<proteinExistence type="predicted"/>
<dbReference type="Gene3D" id="3.30.60.20">
    <property type="match status" value="1"/>
</dbReference>
<dbReference type="InterPro" id="IPR001245">
    <property type="entry name" value="Ser-Thr/Tyr_kinase_cat_dom"/>
</dbReference>
<dbReference type="Gene3D" id="3.30.200.20">
    <property type="entry name" value="Phosphorylase Kinase, domain 1"/>
    <property type="match status" value="1"/>
</dbReference>
<dbReference type="PROSITE" id="PS50011">
    <property type="entry name" value="PROTEIN_KINASE_DOM"/>
    <property type="match status" value="1"/>
</dbReference>
<dbReference type="PANTHER" id="PTHR44329">
    <property type="entry name" value="SERINE/THREONINE-PROTEIN KINASE TNNI3K-RELATED"/>
    <property type="match status" value="1"/>
</dbReference>
<dbReference type="InParanoid" id="A0A1V9XJL3"/>
<dbReference type="Proteomes" id="UP000192247">
    <property type="component" value="Unassembled WGS sequence"/>
</dbReference>
<dbReference type="EMBL" id="MNPL01009567">
    <property type="protein sequence ID" value="OQR73646.1"/>
    <property type="molecule type" value="Genomic_DNA"/>
</dbReference>
<dbReference type="InterPro" id="IPR051681">
    <property type="entry name" value="Ser/Thr_Kinases-Pseudokinases"/>
</dbReference>
<keyword evidence="6" id="KW-0808">Transferase</keyword>
<dbReference type="InterPro" id="IPR002219">
    <property type="entry name" value="PKC_DAG/PE"/>
</dbReference>
<feature type="domain" description="Phorbol-ester/DAG-type" evidence="5">
    <location>
        <begin position="32"/>
        <end position="79"/>
    </location>
</feature>
<organism evidence="6 7">
    <name type="scientific">Tropilaelaps mercedesae</name>
    <dbReference type="NCBI Taxonomy" id="418985"/>
    <lineage>
        <taxon>Eukaryota</taxon>
        <taxon>Metazoa</taxon>
        <taxon>Ecdysozoa</taxon>
        <taxon>Arthropoda</taxon>
        <taxon>Chelicerata</taxon>
        <taxon>Arachnida</taxon>
        <taxon>Acari</taxon>
        <taxon>Parasitiformes</taxon>
        <taxon>Mesostigmata</taxon>
        <taxon>Gamasina</taxon>
        <taxon>Dermanyssoidea</taxon>
        <taxon>Laelapidae</taxon>
        <taxon>Tropilaelaps</taxon>
    </lineage>
</organism>
<dbReference type="SUPFAM" id="SSF56112">
    <property type="entry name" value="Protein kinase-like (PK-like)"/>
    <property type="match status" value="1"/>
</dbReference>
<dbReference type="PROSITE" id="PS50081">
    <property type="entry name" value="ZF_DAG_PE_2"/>
    <property type="match status" value="1"/>
</dbReference>
<dbReference type="InterPro" id="IPR046349">
    <property type="entry name" value="C1-like_sf"/>
</dbReference>
<dbReference type="InterPro" id="IPR000719">
    <property type="entry name" value="Prot_kinase_dom"/>
</dbReference>
<reference evidence="6 7" key="1">
    <citation type="journal article" date="2017" name="Gigascience">
        <title>Draft genome of the honey bee ectoparasitic mite, Tropilaelaps mercedesae, is shaped by the parasitic life history.</title>
        <authorList>
            <person name="Dong X."/>
            <person name="Armstrong S.D."/>
            <person name="Xia D."/>
            <person name="Makepeace B.L."/>
            <person name="Darby A.C."/>
            <person name="Kadowaki T."/>
        </authorList>
    </citation>
    <scope>NUCLEOTIDE SEQUENCE [LARGE SCALE GENOMIC DNA]</scope>
    <source>
        <strain evidence="6">Wuxi-XJTLU</strain>
    </source>
</reference>
<dbReference type="AlphaFoldDB" id="A0A1V9XJL3"/>
<evidence type="ECO:0000259" key="5">
    <source>
        <dbReference type="PROSITE" id="PS50081"/>
    </source>
</evidence>
<evidence type="ECO:0000256" key="3">
    <source>
        <dbReference type="SAM" id="MobiDB-lite"/>
    </source>
</evidence>
<protein>
    <submittedName>
        <fullName evidence="6">Kinase suppressor of Ras 2-like</fullName>
    </submittedName>
</protein>
<accession>A0A1V9XJL3</accession>
<dbReference type="GO" id="GO:0005524">
    <property type="term" value="F:ATP binding"/>
    <property type="evidence" value="ECO:0007669"/>
    <property type="project" value="InterPro"/>
</dbReference>
<name>A0A1V9XJL3_9ACAR</name>
<keyword evidence="6" id="KW-0418">Kinase</keyword>
<feature type="domain" description="Protein kinase" evidence="4">
    <location>
        <begin position="207"/>
        <end position="459"/>
    </location>
</feature>
<keyword evidence="1" id="KW-0479">Metal-binding</keyword>
<dbReference type="OrthoDB" id="774951at2759"/>
<feature type="region of interest" description="Disordered" evidence="3">
    <location>
        <begin position="155"/>
        <end position="189"/>
    </location>
</feature>
<evidence type="ECO:0000313" key="7">
    <source>
        <dbReference type="Proteomes" id="UP000192247"/>
    </source>
</evidence>